<dbReference type="SMART" id="SM00953">
    <property type="entry name" value="RES"/>
    <property type="match status" value="1"/>
</dbReference>
<evidence type="ECO:0000313" key="3">
    <source>
        <dbReference type="Proteomes" id="UP000316083"/>
    </source>
</evidence>
<reference evidence="2 3" key="1">
    <citation type="submission" date="2019-06" db="EMBL/GenBank/DDBJ databases">
        <title>Genomic Encyclopedia of Type Strains, Phase IV (KMG-V): Genome sequencing to study the core and pangenomes of soil and plant-associated prokaryotes.</title>
        <authorList>
            <person name="Whitman W."/>
        </authorList>
    </citation>
    <scope>NUCLEOTIDE SEQUENCE [LARGE SCALE GENOMIC DNA]</scope>
    <source>
        <strain evidence="2 3">BR 11796</strain>
    </source>
</reference>
<dbReference type="EMBL" id="VITF01000005">
    <property type="protein sequence ID" value="TWA68885.1"/>
    <property type="molecule type" value="Genomic_DNA"/>
</dbReference>
<feature type="domain" description="RES" evidence="1">
    <location>
        <begin position="72"/>
        <end position="210"/>
    </location>
</feature>
<name>A0A560B8C3_AZOBR</name>
<evidence type="ECO:0000313" key="2">
    <source>
        <dbReference type="EMBL" id="TWA68885.1"/>
    </source>
</evidence>
<sequence length="255" mass="28367">MSSTTWTPAALSSNQRTLTGECWRLVEAQNKVSTLKLVDSLDKQDLLERLIEDTKPPVPNECRGLHFLLSTPFRYDAPYPAGSRFRRAGMTPGVYYAAESVRTAVAELSFYRLLFFAESPGTPWPANPNEYTAFCAAYGTDRGLDLTAPPLDRDAATWSHPTHYAPCQDLADTAQQAGIQAIRYASVRDPDKGACLALLTCTAFREPKPATFQTWRIYLRASGIQALCEFPGIRLEFGRSAFTGDARIAAMRWDR</sequence>
<accession>A0A560B8C3</accession>
<comment type="caution">
    <text evidence="2">The sequence shown here is derived from an EMBL/GenBank/DDBJ whole genome shotgun (WGS) entry which is preliminary data.</text>
</comment>
<dbReference type="Pfam" id="PF08808">
    <property type="entry name" value="RES"/>
    <property type="match status" value="1"/>
</dbReference>
<evidence type="ECO:0000259" key="1">
    <source>
        <dbReference type="SMART" id="SM00953"/>
    </source>
</evidence>
<gene>
    <name evidence="2" type="ORF">FBZ82_10542</name>
</gene>
<proteinExistence type="predicted"/>
<dbReference type="InterPro" id="IPR014914">
    <property type="entry name" value="RES_dom"/>
</dbReference>
<organism evidence="2 3">
    <name type="scientific">Azospirillum brasilense</name>
    <dbReference type="NCBI Taxonomy" id="192"/>
    <lineage>
        <taxon>Bacteria</taxon>
        <taxon>Pseudomonadati</taxon>
        <taxon>Pseudomonadota</taxon>
        <taxon>Alphaproteobacteria</taxon>
        <taxon>Rhodospirillales</taxon>
        <taxon>Azospirillaceae</taxon>
        <taxon>Azospirillum</taxon>
    </lineage>
</organism>
<protein>
    <submittedName>
        <fullName evidence="2">RES domain-containing protein</fullName>
    </submittedName>
</protein>
<dbReference type="Proteomes" id="UP000316083">
    <property type="component" value="Unassembled WGS sequence"/>
</dbReference>
<dbReference type="AlphaFoldDB" id="A0A560B8C3"/>